<dbReference type="Proteomes" id="UP000008744">
    <property type="component" value="Unassembled WGS sequence"/>
</dbReference>
<evidence type="ECO:0000313" key="3">
    <source>
        <dbReference type="Proteomes" id="UP000008744"/>
    </source>
</evidence>
<sequence>MAKVALGNMLDIAVTGNTQTGDSISISISLSILDPWMPGLEERVSENSRRQDDSTTGRQGDEMSLMSIIIIIVVVVGEQIKVESYDDGGGRVGIN</sequence>
<dbReference type="EMBL" id="CH479186">
    <property type="protein sequence ID" value="EDW38844.1"/>
    <property type="molecule type" value="Genomic_DNA"/>
</dbReference>
<organism evidence="3">
    <name type="scientific">Drosophila persimilis</name>
    <name type="common">Fruit fly</name>
    <dbReference type="NCBI Taxonomy" id="7234"/>
    <lineage>
        <taxon>Eukaryota</taxon>
        <taxon>Metazoa</taxon>
        <taxon>Ecdysozoa</taxon>
        <taxon>Arthropoda</taxon>
        <taxon>Hexapoda</taxon>
        <taxon>Insecta</taxon>
        <taxon>Pterygota</taxon>
        <taxon>Neoptera</taxon>
        <taxon>Endopterygota</taxon>
        <taxon>Diptera</taxon>
        <taxon>Brachycera</taxon>
        <taxon>Muscomorpha</taxon>
        <taxon>Ephydroidea</taxon>
        <taxon>Drosophilidae</taxon>
        <taxon>Drosophila</taxon>
        <taxon>Sophophora</taxon>
    </lineage>
</organism>
<name>B4GNW1_DROPE</name>
<keyword evidence="3" id="KW-1185">Reference proteome</keyword>
<reference evidence="2 3" key="1">
    <citation type="journal article" date="2007" name="Nature">
        <title>Evolution of genes and genomes on the Drosophila phylogeny.</title>
        <authorList>
            <consortium name="Drosophila 12 Genomes Consortium"/>
            <person name="Clark A.G."/>
            <person name="Eisen M.B."/>
            <person name="Smith D.R."/>
            <person name="Bergman C.M."/>
            <person name="Oliver B."/>
            <person name="Markow T.A."/>
            <person name="Kaufman T.C."/>
            <person name="Kellis M."/>
            <person name="Gelbart W."/>
            <person name="Iyer V.N."/>
            <person name="Pollard D.A."/>
            <person name="Sackton T.B."/>
            <person name="Larracuente A.M."/>
            <person name="Singh N.D."/>
            <person name="Abad J.P."/>
            <person name="Abt D.N."/>
            <person name="Adryan B."/>
            <person name="Aguade M."/>
            <person name="Akashi H."/>
            <person name="Anderson W.W."/>
            <person name="Aquadro C.F."/>
            <person name="Ardell D.H."/>
            <person name="Arguello R."/>
            <person name="Artieri C.G."/>
            <person name="Barbash D.A."/>
            <person name="Barker D."/>
            <person name="Barsanti P."/>
            <person name="Batterham P."/>
            <person name="Batzoglou S."/>
            <person name="Begun D."/>
            <person name="Bhutkar A."/>
            <person name="Blanco E."/>
            <person name="Bosak S.A."/>
            <person name="Bradley R.K."/>
            <person name="Brand A.D."/>
            <person name="Brent M.R."/>
            <person name="Brooks A.N."/>
            <person name="Brown R.H."/>
            <person name="Butlin R.K."/>
            <person name="Caggese C."/>
            <person name="Calvi B.R."/>
            <person name="Bernardo de Carvalho A."/>
            <person name="Caspi A."/>
            <person name="Castrezana S."/>
            <person name="Celniker S.E."/>
            <person name="Chang J.L."/>
            <person name="Chapple C."/>
            <person name="Chatterji S."/>
            <person name="Chinwalla A."/>
            <person name="Civetta A."/>
            <person name="Clifton S.W."/>
            <person name="Comeron J.M."/>
            <person name="Costello J.C."/>
            <person name="Coyne J.A."/>
            <person name="Daub J."/>
            <person name="David R.G."/>
            <person name="Delcher A.L."/>
            <person name="Delehaunty K."/>
            <person name="Do C.B."/>
            <person name="Ebling H."/>
            <person name="Edwards K."/>
            <person name="Eickbush T."/>
            <person name="Evans J.D."/>
            <person name="Filipski A."/>
            <person name="Findeiss S."/>
            <person name="Freyhult E."/>
            <person name="Fulton L."/>
            <person name="Fulton R."/>
            <person name="Garcia A.C."/>
            <person name="Gardiner A."/>
            <person name="Garfield D.A."/>
            <person name="Garvin B.E."/>
            <person name="Gibson G."/>
            <person name="Gilbert D."/>
            <person name="Gnerre S."/>
            <person name="Godfrey J."/>
            <person name="Good R."/>
            <person name="Gotea V."/>
            <person name="Gravely B."/>
            <person name="Greenberg A.J."/>
            <person name="Griffiths-Jones S."/>
            <person name="Gross S."/>
            <person name="Guigo R."/>
            <person name="Gustafson E.A."/>
            <person name="Haerty W."/>
            <person name="Hahn M.W."/>
            <person name="Halligan D.L."/>
            <person name="Halpern A.L."/>
            <person name="Halter G.M."/>
            <person name="Han M.V."/>
            <person name="Heger A."/>
            <person name="Hillier L."/>
            <person name="Hinrichs A.S."/>
            <person name="Holmes I."/>
            <person name="Hoskins R.A."/>
            <person name="Hubisz M.J."/>
            <person name="Hultmark D."/>
            <person name="Huntley M.A."/>
            <person name="Jaffe D.B."/>
            <person name="Jagadeeshan S."/>
            <person name="Jeck W.R."/>
            <person name="Johnson J."/>
            <person name="Jones C.D."/>
            <person name="Jordan W.C."/>
            <person name="Karpen G.H."/>
            <person name="Kataoka E."/>
            <person name="Keightley P.D."/>
            <person name="Kheradpour P."/>
            <person name="Kirkness E.F."/>
            <person name="Koerich L.B."/>
            <person name="Kristiansen K."/>
            <person name="Kudrna D."/>
            <person name="Kulathinal R.J."/>
            <person name="Kumar S."/>
            <person name="Kwok R."/>
            <person name="Lander E."/>
            <person name="Langley C.H."/>
            <person name="Lapoint R."/>
            <person name="Lazzaro B.P."/>
            <person name="Lee S.J."/>
            <person name="Levesque L."/>
            <person name="Li R."/>
            <person name="Lin C.F."/>
            <person name="Lin M.F."/>
            <person name="Lindblad-Toh K."/>
            <person name="Llopart A."/>
            <person name="Long M."/>
            <person name="Low L."/>
            <person name="Lozovsky E."/>
            <person name="Lu J."/>
            <person name="Luo M."/>
            <person name="Machado C.A."/>
            <person name="Makalowski W."/>
            <person name="Marzo M."/>
            <person name="Matsuda M."/>
            <person name="Matzkin L."/>
            <person name="McAllister B."/>
            <person name="McBride C.S."/>
            <person name="McKernan B."/>
            <person name="McKernan K."/>
            <person name="Mendez-Lago M."/>
            <person name="Minx P."/>
            <person name="Mollenhauer M.U."/>
            <person name="Montooth K."/>
            <person name="Mount S.M."/>
            <person name="Mu X."/>
            <person name="Myers E."/>
            <person name="Negre B."/>
            <person name="Newfeld S."/>
            <person name="Nielsen R."/>
            <person name="Noor M.A."/>
            <person name="O'Grady P."/>
            <person name="Pachter L."/>
            <person name="Papaceit M."/>
            <person name="Parisi M.J."/>
            <person name="Parisi M."/>
            <person name="Parts L."/>
            <person name="Pedersen J.S."/>
            <person name="Pesole G."/>
            <person name="Phillippy A.M."/>
            <person name="Ponting C.P."/>
            <person name="Pop M."/>
            <person name="Porcelli D."/>
            <person name="Powell J.R."/>
            <person name="Prohaska S."/>
            <person name="Pruitt K."/>
            <person name="Puig M."/>
            <person name="Quesneville H."/>
            <person name="Ram K.R."/>
            <person name="Rand D."/>
            <person name="Rasmussen M.D."/>
            <person name="Reed L.K."/>
            <person name="Reenan R."/>
            <person name="Reily A."/>
            <person name="Remington K.A."/>
            <person name="Rieger T.T."/>
            <person name="Ritchie M.G."/>
            <person name="Robin C."/>
            <person name="Rogers Y.H."/>
            <person name="Rohde C."/>
            <person name="Rozas J."/>
            <person name="Rubenfield M.J."/>
            <person name="Ruiz A."/>
            <person name="Russo S."/>
            <person name="Salzberg S.L."/>
            <person name="Sanchez-Gracia A."/>
            <person name="Saranga D.J."/>
            <person name="Sato H."/>
            <person name="Schaeffer S.W."/>
            <person name="Schatz M.C."/>
            <person name="Schlenke T."/>
            <person name="Schwartz R."/>
            <person name="Segarra C."/>
            <person name="Singh R.S."/>
            <person name="Sirot L."/>
            <person name="Sirota M."/>
            <person name="Sisneros N.B."/>
            <person name="Smith C.D."/>
            <person name="Smith T.F."/>
            <person name="Spieth J."/>
            <person name="Stage D.E."/>
            <person name="Stark A."/>
            <person name="Stephan W."/>
            <person name="Strausberg R.L."/>
            <person name="Strempel S."/>
            <person name="Sturgill D."/>
            <person name="Sutton G."/>
            <person name="Sutton G.G."/>
            <person name="Tao W."/>
            <person name="Teichmann S."/>
            <person name="Tobari Y.N."/>
            <person name="Tomimura Y."/>
            <person name="Tsolas J.M."/>
            <person name="Valente V.L."/>
            <person name="Venter E."/>
            <person name="Venter J.C."/>
            <person name="Vicario S."/>
            <person name="Vieira F.G."/>
            <person name="Vilella A.J."/>
            <person name="Villasante A."/>
            <person name="Walenz B."/>
            <person name="Wang J."/>
            <person name="Wasserman M."/>
            <person name="Watts T."/>
            <person name="Wilson D."/>
            <person name="Wilson R.K."/>
            <person name="Wing R.A."/>
            <person name="Wolfner M.F."/>
            <person name="Wong A."/>
            <person name="Wong G.K."/>
            <person name="Wu C.I."/>
            <person name="Wu G."/>
            <person name="Yamamoto D."/>
            <person name="Yang H.P."/>
            <person name="Yang S.P."/>
            <person name="Yorke J.A."/>
            <person name="Yoshida K."/>
            <person name="Zdobnov E."/>
            <person name="Zhang P."/>
            <person name="Zhang Y."/>
            <person name="Zimin A.V."/>
            <person name="Baldwin J."/>
            <person name="Abdouelleil A."/>
            <person name="Abdulkadir J."/>
            <person name="Abebe A."/>
            <person name="Abera B."/>
            <person name="Abreu J."/>
            <person name="Acer S.C."/>
            <person name="Aftuck L."/>
            <person name="Alexander A."/>
            <person name="An P."/>
            <person name="Anderson E."/>
            <person name="Anderson S."/>
            <person name="Arachi H."/>
            <person name="Azer M."/>
            <person name="Bachantsang P."/>
            <person name="Barry A."/>
            <person name="Bayul T."/>
            <person name="Berlin A."/>
            <person name="Bessette D."/>
            <person name="Bloom T."/>
            <person name="Blye J."/>
            <person name="Boguslavskiy L."/>
            <person name="Bonnet C."/>
            <person name="Boukhgalter B."/>
            <person name="Bourzgui I."/>
            <person name="Brown A."/>
            <person name="Cahill P."/>
            <person name="Channer S."/>
            <person name="Cheshatsang Y."/>
            <person name="Chuda L."/>
            <person name="Citroen M."/>
            <person name="Collymore A."/>
            <person name="Cooke P."/>
            <person name="Costello M."/>
            <person name="D'Aco K."/>
            <person name="Daza R."/>
            <person name="De Haan G."/>
            <person name="DeGray S."/>
            <person name="DeMaso C."/>
            <person name="Dhargay N."/>
            <person name="Dooley K."/>
            <person name="Dooley E."/>
            <person name="Doricent M."/>
            <person name="Dorje P."/>
            <person name="Dorjee K."/>
            <person name="Dupes A."/>
            <person name="Elong R."/>
            <person name="Falk J."/>
            <person name="Farina A."/>
            <person name="Faro S."/>
            <person name="Ferguson D."/>
            <person name="Fisher S."/>
            <person name="Foley C.D."/>
            <person name="Franke A."/>
            <person name="Friedrich D."/>
            <person name="Gadbois L."/>
            <person name="Gearin G."/>
            <person name="Gearin C.R."/>
            <person name="Giannoukos G."/>
            <person name="Goode T."/>
            <person name="Graham J."/>
            <person name="Grandbois E."/>
            <person name="Grewal S."/>
            <person name="Gyaltsen K."/>
            <person name="Hafez N."/>
            <person name="Hagos B."/>
            <person name="Hall J."/>
            <person name="Henson C."/>
            <person name="Hollinger A."/>
            <person name="Honan T."/>
            <person name="Huard M.D."/>
            <person name="Hughes L."/>
            <person name="Hurhula B."/>
            <person name="Husby M.E."/>
            <person name="Kamat A."/>
            <person name="Kanga B."/>
            <person name="Kashin S."/>
            <person name="Khazanovich D."/>
            <person name="Kisner P."/>
            <person name="Lance K."/>
            <person name="Lara M."/>
            <person name="Lee W."/>
            <person name="Lennon N."/>
            <person name="Letendre F."/>
            <person name="LeVine R."/>
            <person name="Lipovsky A."/>
            <person name="Liu X."/>
            <person name="Liu J."/>
            <person name="Liu S."/>
            <person name="Lokyitsang T."/>
            <person name="Lokyitsang Y."/>
            <person name="Lubonja R."/>
            <person name="Lui A."/>
            <person name="MacDonald P."/>
            <person name="Magnisalis V."/>
            <person name="Maru K."/>
            <person name="Matthews C."/>
            <person name="McCusker W."/>
            <person name="McDonough S."/>
            <person name="Mehta T."/>
            <person name="Meldrim J."/>
            <person name="Meneus L."/>
            <person name="Mihai O."/>
            <person name="Mihalev A."/>
            <person name="Mihova T."/>
            <person name="Mittelman R."/>
            <person name="Mlenga V."/>
            <person name="Montmayeur A."/>
            <person name="Mulrain L."/>
            <person name="Navidi A."/>
            <person name="Naylor J."/>
            <person name="Negash T."/>
            <person name="Nguyen T."/>
            <person name="Nguyen N."/>
            <person name="Nicol R."/>
            <person name="Norbu C."/>
            <person name="Norbu N."/>
            <person name="Novod N."/>
            <person name="O'Neill B."/>
            <person name="Osman S."/>
            <person name="Markiewicz E."/>
            <person name="Oyono O.L."/>
            <person name="Patti C."/>
            <person name="Phunkhang P."/>
            <person name="Pierre F."/>
            <person name="Priest M."/>
            <person name="Raghuraman S."/>
            <person name="Rege F."/>
            <person name="Reyes R."/>
            <person name="Rise C."/>
            <person name="Rogov P."/>
            <person name="Ross K."/>
            <person name="Ryan E."/>
            <person name="Settipalli S."/>
            <person name="Shea T."/>
            <person name="Sherpa N."/>
            <person name="Shi L."/>
            <person name="Shih D."/>
            <person name="Sparrow T."/>
            <person name="Spaulding J."/>
            <person name="Stalker J."/>
            <person name="Stange-Thomann N."/>
            <person name="Stavropoulos S."/>
            <person name="Stone C."/>
            <person name="Strader C."/>
            <person name="Tesfaye S."/>
            <person name="Thomson T."/>
            <person name="Thoulutsang Y."/>
            <person name="Thoulutsang D."/>
            <person name="Topham K."/>
            <person name="Topping I."/>
            <person name="Tsamla T."/>
            <person name="Vassiliev H."/>
            <person name="Vo A."/>
            <person name="Wangchuk T."/>
            <person name="Wangdi T."/>
            <person name="Weiand M."/>
            <person name="Wilkinson J."/>
            <person name="Wilson A."/>
            <person name="Yadav S."/>
            <person name="Young G."/>
            <person name="Yu Q."/>
            <person name="Zembek L."/>
            <person name="Zhong D."/>
            <person name="Zimmer A."/>
            <person name="Zwirko Z."/>
            <person name="Jaffe D.B."/>
            <person name="Alvarez P."/>
            <person name="Brockman W."/>
            <person name="Butler J."/>
            <person name="Chin C."/>
            <person name="Gnerre S."/>
            <person name="Grabherr M."/>
            <person name="Kleber M."/>
            <person name="Mauceli E."/>
            <person name="MacCallum I."/>
        </authorList>
    </citation>
    <scope>NUCLEOTIDE SEQUENCE [LARGE SCALE GENOMIC DNA]</scope>
    <source>
        <strain evidence="3">MSH-3 / Tucson 14011-0111.49</strain>
    </source>
</reference>
<evidence type="ECO:0000256" key="1">
    <source>
        <dbReference type="SAM" id="MobiDB-lite"/>
    </source>
</evidence>
<dbReference type="HOGENOM" id="CLU_2374998_0_0_1"/>
<dbReference type="AlphaFoldDB" id="B4GNW1"/>
<feature type="region of interest" description="Disordered" evidence="1">
    <location>
        <begin position="41"/>
        <end position="60"/>
    </location>
</feature>
<gene>
    <name evidence="2" type="primary">Dper\GL13715</name>
    <name evidence="2" type="ORF">Dper_GL13715</name>
</gene>
<protein>
    <submittedName>
        <fullName evidence="2">GL13715</fullName>
    </submittedName>
</protein>
<accession>B4GNW1</accession>
<proteinExistence type="predicted"/>
<evidence type="ECO:0000313" key="2">
    <source>
        <dbReference type="EMBL" id="EDW38844.1"/>
    </source>
</evidence>